<dbReference type="Pfam" id="PF00106">
    <property type="entry name" value="adh_short"/>
    <property type="match status" value="1"/>
</dbReference>
<organism evidence="4 5">
    <name type="scientific">Desertihabitans brevis</name>
    <dbReference type="NCBI Taxonomy" id="2268447"/>
    <lineage>
        <taxon>Bacteria</taxon>
        <taxon>Bacillati</taxon>
        <taxon>Actinomycetota</taxon>
        <taxon>Actinomycetes</taxon>
        <taxon>Propionibacteriales</taxon>
        <taxon>Propionibacteriaceae</taxon>
        <taxon>Desertihabitans</taxon>
    </lineage>
</organism>
<evidence type="ECO:0000256" key="2">
    <source>
        <dbReference type="ARBA" id="ARBA00023002"/>
    </source>
</evidence>
<dbReference type="PANTHER" id="PTHR43115:SF4">
    <property type="entry name" value="DEHYDROGENASE_REDUCTASE SDR FAMILY MEMBER 11"/>
    <property type="match status" value="1"/>
</dbReference>
<protein>
    <submittedName>
        <fullName evidence="4">SDR family NAD(P)-dependent oxidoreductase</fullName>
    </submittedName>
</protein>
<dbReference type="InterPro" id="IPR036291">
    <property type="entry name" value="NAD(P)-bd_dom_sf"/>
</dbReference>
<dbReference type="PROSITE" id="PS00061">
    <property type="entry name" value="ADH_SHORT"/>
    <property type="match status" value="1"/>
</dbReference>
<keyword evidence="2" id="KW-0560">Oxidoreductase</keyword>
<dbReference type="RefSeq" id="WP_114124944.1">
    <property type="nucleotide sequence ID" value="NZ_QOUI01000001.1"/>
</dbReference>
<proteinExistence type="inferred from homology"/>
<evidence type="ECO:0000256" key="3">
    <source>
        <dbReference type="RuleBase" id="RU000363"/>
    </source>
</evidence>
<name>A0A367Z1Z1_9ACTN</name>
<comment type="caution">
    <text evidence="4">The sequence shown here is derived from an EMBL/GenBank/DDBJ whole genome shotgun (WGS) entry which is preliminary data.</text>
</comment>
<evidence type="ECO:0000256" key="1">
    <source>
        <dbReference type="ARBA" id="ARBA00006484"/>
    </source>
</evidence>
<accession>A0A367Z1Z1</accession>
<dbReference type="SUPFAM" id="SSF51735">
    <property type="entry name" value="NAD(P)-binding Rossmann-fold domains"/>
    <property type="match status" value="1"/>
</dbReference>
<dbReference type="AlphaFoldDB" id="A0A367Z1Z1"/>
<dbReference type="Gene3D" id="3.40.50.720">
    <property type="entry name" value="NAD(P)-binding Rossmann-like Domain"/>
    <property type="match status" value="1"/>
</dbReference>
<dbReference type="PRINTS" id="PR00080">
    <property type="entry name" value="SDRFAMILY"/>
</dbReference>
<dbReference type="FunFam" id="3.40.50.720:FF:000047">
    <property type="entry name" value="NADP-dependent L-serine/L-allo-threonine dehydrogenase"/>
    <property type="match status" value="1"/>
</dbReference>
<evidence type="ECO:0000313" key="5">
    <source>
        <dbReference type="Proteomes" id="UP000252770"/>
    </source>
</evidence>
<dbReference type="EMBL" id="QOUI01000001">
    <property type="protein sequence ID" value="RCK71241.1"/>
    <property type="molecule type" value="Genomic_DNA"/>
</dbReference>
<dbReference type="PANTHER" id="PTHR43115">
    <property type="entry name" value="DEHYDROGENASE/REDUCTASE SDR FAMILY MEMBER 11"/>
    <property type="match status" value="1"/>
</dbReference>
<evidence type="ECO:0000313" key="4">
    <source>
        <dbReference type="EMBL" id="RCK71241.1"/>
    </source>
</evidence>
<dbReference type="GO" id="GO:0016616">
    <property type="term" value="F:oxidoreductase activity, acting on the CH-OH group of donors, NAD or NADP as acceptor"/>
    <property type="evidence" value="ECO:0007669"/>
    <property type="project" value="UniProtKB-ARBA"/>
</dbReference>
<gene>
    <name evidence="4" type="ORF">DT076_01975</name>
</gene>
<dbReference type="PRINTS" id="PR00081">
    <property type="entry name" value="GDHRDH"/>
</dbReference>
<dbReference type="InterPro" id="IPR020904">
    <property type="entry name" value="Sc_DH/Rdtase_CS"/>
</dbReference>
<sequence>MDTNQTPTPAPAPKVVLVTGASSGIGEAVAAGLAGRGHHVVAGARRTDRLDALADRVAEPAARAGGSLHTARLDVTDREDVASFVADARARHGRVDVFVNNAGVMPLSRLDALLVPEWDQMIDVNVRGLLHGIAAVLPVFTEQGGGHLLTVASVGAHEVVPTSAVYSATKHAAWAITEGLRQESDPSLRVTTICPGVVTSELAGTITDPTAAEAMRTYRTHAIEPGAIEAAIAYAMDQPDDVDVNEIIVRPTRQR</sequence>
<comment type="similarity">
    <text evidence="1 3">Belongs to the short-chain dehydrogenases/reductases (SDR) family.</text>
</comment>
<dbReference type="InterPro" id="IPR002347">
    <property type="entry name" value="SDR_fam"/>
</dbReference>
<reference evidence="4 5" key="1">
    <citation type="submission" date="2018-07" db="EMBL/GenBank/DDBJ databases">
        <title>Desertimonas flava gen. nov. sp. nov.</title>
        <authorList>
            <person name="Liu S."/>
        </authorList>
    </citation>
    <scope>NUCLEOTIDE SEQUENCE [LARGE SCALE GENOMIC DNA]</scope>
    <source>
        <strain evidence="4 5">16Sb5-5</strain>
    </source>
</reference>
<keyword evidence="5" id="KW-1185">Reference proteome</keyword>
<dbReference type="Proteomes" id="UP000252770">
    <property type="component" value="Unassembled WGS sequence"/>
</dbReference>